<evidence type="ECO:0000313" key="1">
    <source>
        <dbReference type="EMBL" id="KAA2237770.1"/>
    </source>
</evidence>
<dbReference type="Pfam" id="PF01724">
    <property type="entry name" value="DUF29"/>
    <property type="match status" value="1"/>
</dbReference>
<dbReference type="Proteomes" id="UP000323142">
    <property type="component" value="Unassembled WGS sequence"/>
</dbReference>
<comment type="caution">
    <text evidence="1">The sequence shown here is derived from an EMBL/GenBank/DDBJ whole genome shotgun (WGS) entry which is preliminary data.</text>
</comment>
<reference evidence="1 2" key="2">
    <citation type="submission" date="2019-09" db="EMBL/GenBank/DDBJ databases">
        <authorList>
            <person name="Jin C."/>
        </authorList>
    </citation>
    <scope>NUCLEOTIDE SEQUENCE [LARGE SCALE GENOMIC DNA]</scope>
    <source>
        <strain evidence="1 2">BN140002</strain>
    </source>
</reference>
<evidence type="ECO:0000313" key="2">
    <source>
        <dbReference type="Proteomes" id="UP000323142"/>
    </source>
</evidence>
<dbReference type="Gene3D" id="1.20.1220.20">
    <property type="entry name" value="Uncharcterised protein PF01724"/>
    <property type="match status" value="1"/>
</dbReference>
<dbReference type="InterPro" id="IPR002636">
    <property type="entry name" value="DUF29"/>
</dbReference>
<protein>
    <submittedName>
        <fullName evidence="1">DUF29 domain-containing protein</fullName>
    </submittedName>
</protein>
<name>A0A5B2VGY6_9HYPH</name>
<sequence>MSFAKHPKPQPAPAAYEEDAYTWALEQAALLRAGRFEAIDVENIAEEIETVGRSEFARLRSSFRIIMLHLLKRDRQPERRSRSWVSSILTHRLDAAETLAENPGLKSRVSEALAGAYARARIEAIAETGLPEGALPETCPYDLDAVMTREIQWAP</sequence>
<dbReference type="AlphaFoldDB" id="A0A5B2VGY6"/>
<keyword evidence="2" id="KW-1185">Reference proteome</keyword>
<dbReference type="PANTHER" id="PTHR34235">
    <property type="entry name" value="SLR1203 PROTEIN-RELATED"/>
    <property type="match status" value="1"/>
</dbReference>
<gene>
    <name evidence="1" type="ORF">F0L46_08830</name>
</gene>
<organism evidence="1 2">
    <name type="scientific">Salinarimonas soli</name>
    <dbReference type="NCBI Taxonomy" id="1638099"/>
    <lineage>
        <taxon>Bacteria</taxon>
        <taxon>Pseudomonadati</taxon>
        <taxon>Pseudomonadota</taxon>
        <taxon>Alphaproteobacteria</taxon>
        <taxon>Hyphomicrobiales</taxon>
        <taxon>Salinarimonadaceae</taxon>
        <taxon>Salinarimonas</taxon>
    </lineage>
</organism>
<dbReference type="EMBL" id="VUOA01000018">
    <property type="protein sequence ID" value="KAA2237770.1"/>
    <property type="molecule type" value="Genomic_DNA"/>
</dbReference>
<dbReference type="OrthoDB" id="425753at2"/>
<proteinExistence type="predicted"/>
<reference evidence="1 2" key="1">
    <citation type="submission" date="2019-09" db="EMBL/GenBank/DDBJ databases">
        <title>Salinarimonas rosea gen. nov., sp. nov., a new member of the a-2 subgroup of the Proteobacteria.</title>
        <authorList>
            <person name="Liu J."/>
        </authorList>
    </citation>
    <scope>NUCLEOTIDE SEQUENCE [LARGE SCALE GENOMIC DNA]</scope>
    <source>
        <strain evidence="1 2">BN140002</strain>
    </source>
</reference>
<dbReference type="RefSeq" id="WP_149816754.1">
    <property type="nucleotide sequence ID" value="NZ_VUOA01000018.1"/>
</dbReference>
<accession>A0A5B2VGY6</accession>